<protein>
    <submittedName>
        <fullName evidence="2">Uncharacterized protein</fullName>
    </submittedName>
</protein>
<reference evidence="2 3" key="1">
    <citation type="journal article" date="2019" name="Emerg. Microbes Infect.">
        <title>Comprehensive subspecies identification of 175 nontuberculous mycobacteria species based on 7547 genomic profiles.</title>
        <authorList>
            <person name="Matsumoto Y."/>
            <person name="Kinjo T."/>
            <person name="Motooka D."/>
            <person name="Nabeya D."/>
            <person name="Jung N."/>
            <person name="Uechi K."/>
            <person name="Horii T."/>
            <person name="Iida T."/>
            <person name="Fujita J."/>
            <person name="Nakamura S."/>
        </authorList>
    </citation>
    <scope>NUCLEOTIDE SEQUENCE [LARGE SCALE GENOMIC DNA]</scope>
    <source>
        <strain evidence="2 3">JCM 6377</strain>
    </source>
</reference>
<comment type="caution">
    <text evidence="2">The sequence shown here is derived from an EMBL/GenBank/DDBJ whole genome shotgun (WGS) entry which is preliminary data.</text>
</comment>
<proteinExistence type="predicted"/>
<feature type="region of interest" description="Disordered" evidence="1">
    <location>
        <begin position="44"/>
        <end position="74"/>
    </location>
</feature>
<gene>
    <name evidence="2" type="ORF">MAGR_72390</name>
</gene>
<name>A0A7I9WEQ6_MYCAG</name>
<accession>A0A7I9WEQ6</accession>
<feature type="compositionally biased region" description="Basic and acidic residues" evidence="1">
    <location>
        <begin position="58"/>
        <end position="74"/>
    </location>
</feature>
<evidence type="ECO:0000313" key="2">
    <source>
        <dbReference type="EMBL" id="GFG55798.1"/>
    </source>
</evidence>
<evidence type="ECO:0000313" key="3">
    <source>
        <dbReference type="Proteomes" id="UP000465302"/>
    </source>
</evidence>
<dbReference type="EMBL" id="BLKS01000004">
    <property type="protein sequence ID" value="GFG55798.1"/>
    <property type="molecule type" value="Genomic_DNA"/>
</dbReference>
<sequence>MGVRLKRDARVDVGVARAVANHVGAVAHDDDAAGQVTRLDRPRQCGVDGANVGMGGSRNRDQKGYECEEDWPVH</sequence>
<dbReference type="AlphaFoldDB" id="A0A7I9WEQ6"/>
<organism evidence="2 3">
    <name type="scientific">Mycolicibacterium agri</name>
    <name type="common">Mycobacterium agri</name>
    <dbReference type="NCBI Taxonomy" id="36811"/>
    <lineage>
        <taxon>Bacteria</taxon>
        <taxon>Bacillati</taxon>
        <taxon>Actinomycetota</taxon>
        <taxon>Actinomycetes</taxon>
        <taxon>Mycobacteriales</taxon>
        <taxon>Mycobacteriaceae</taxon>
        <taxon>Mycolicibacterium</taxon>
    </lineage>
</organism>
<dbReference type="Proteomes" id="UP000465302">
    <property type="component" value="Unassembled WGS sequence"/>
</dbReference>
<evidence type="ECO:0000256" key="1">
    <source>
        <dbReference type="SAM" id="MobiDB-lite"/>
    </source>
</evidence>